<organism evidence="5 6">
    <name type="scientific">Marinovum algicola</name>
    <dbReference type="NCBI Taxonomy" id="42444"/>
    <lineage>
        <taxon>Bacteria</taxon>
        <taxon>Pseudomonadati</taxon>
        <taxon>Pseudomonadota</taxon>
        <taxon>Alphaproteobacteria</taxon>
        <taxon>Rhodobacterales</taxon>
        <taxon>Roseobacteraceae</taxon>
        <taxon>Marinovum</taxon>
    </lineage>
</organism>
<dbReference type="GeneID" id="80817776"/>
<dbReference type="Pfam" id="PF00459">
    <property type="entry name" value="Inositol_P"/>
    <property type="match status" value="1"/>
</dbReference>
<name>A0A975ZMT9_9RHOB</name>
<feature type="binding site" evidence="4">
    <location>
        <position position="89"/>
    </location>
    <ligand>
        <name>Mg(2+)</name>
        <dbReference type="ChEBI" id="CHEBI:18420"/>
        <label>1</label>
        <note>catalytic</note>
    </ligand>
</feature>
<comment type="similarity">
    <text evidence="1">Belongs to the inositol monophosphatase superfamily.</text>
</comment>
<keyword evidence="3 4" id="KW-0460">Magnesium</keyword>
<dbReference type="RefSeq" id="WP_048533171.1">
    <property type="nucleotide sequence ID" value="NZ_CATLUV010000046.1"/>
</dbReference>
<reference evidence="5 6" key="1">
    <citation type="submission" date="2016-10" db="EMBL/GenBank/DDBJ databases">
        <authorList>
            <person name="Varghese N."/>
            <person name="Submissions S."/>
        </authorList>
    </citation>
    <scope>NUCLEOTIDE SEQUENCE [LARGE SCALE GENOMIC DNA]</scope>
    <source>
        <strain evidence="5 6">FF3</strain>
    </source>
</reference>
<proteinExistence type="inferred from homology"/>
<dbReference type="Gene3D" id="3.40.190.80">
    <property type="match status" value="1"/>
</dbReference>
<dbReference type="GO" id="GO:0006020">
    <property type="term" value="P:inositol metabolic process"/>
    <property type="evidence" value="ECO:0007669"/>
    <property type="project" value="TreeGrafter"/>
</dbReference>
<feature type="binding site" evidence="4">
    <location>
        <position position="92"/>
    </location>
    <ligand>
        <name>Mg(2+)</name>
        <dbReference type="ChEBI" id="CHEBI:18420"/>
        <label>1</label>
        <note>catalytic</note>
    </ligand>
</feature>
<dbReference type="GO" id="GO:0007165">
    <property type="term" value="P:signal transduction"/>
    <property type="evidence" value="ECO:0007669"/>
    <property type="project" value="TreeGrafter"/>
</dbReference>
<gene>
    <name evidence="5" type="ORF">SAMN04487940_10486</name>
</gene>
<feature type="binding site" evidence="4">
    <location>
        <position position="71"/>
    </location>
    <ligand>
        <name>Mg(2+)</name>
        <dbReference type="ChEBI" id="CHEBI:18420"/>
        <label>1</label>
        <note>catalytic</note>
    </ligand>
</feature>
<evidence type="ECO:0000256" key="4">
    <source>
        <dbReference type="PIRSR" id="PIRSR600760-2"/>
    </source>
</evidence>
<dbReference type="Proteomes" id="UP000182932">
    <property type="component" value="Unassembled WGS sequence"/>
</dbReference>
<dbReference type="InterPro" id="IPR020550">
    <property type="entry name" value="Inositol_monophosphatase_CS"/>
</dbReference>
<dbReference type="PANTHER" id="PTHR20854">
    <property type="entry name" value="INOSITOL MONOPHOSPHATASE"/>
    <property type="match status" value="1"/>
</dbReference>
<dbReference type="PROSITE" id="PS00630">
    <property type="entry name" value="IMP_2"/>
    <property type="match status" value="1"/>
</dbReference>
<dbReference type="Gene3D" id="3.30.540.10">
    <property type="entry name" value="Fructose-1,6-Bisphosphatase, subunit A, domain 1"/>
    <property type="match status" value="1"/>
</dbReference>
<feature type="binding site" evidence="4">
    <location>
        <position position="210"/>
    </location>
    <ligand>
        <name>Mg(2+)</name>
        <dbReference type="ChEBI" id="CHEBI:18420"/>
        <label>1</label>
        <note>catalytic</note>
    </ligand>
</feature>
<keyword evidence="2 4" id="KW-0479">Metal-binding</keyword>
<dbReference type="InterPro" id="IPR000760">
    <property type="entry name" value="Inositol_monophosphatase-like"/>
</dbReference>
<keyword evidence="6" id="KW-1185">Reference proteome</keyword>
<dbReference type="PANTHER" id="PTHR20854:SF4">
    <property type="entry name" value="INOSITOL-1-MONOPHOSPHATASE-RELATED"/>
    <property type="match status" value="1"/>
</dbReference>
<dbReference type="GO" id="GO:0046872">
    <property type="term" value="F:metal ion binding"/>
    <property type="evidence" value="ECO:0007669"/>
    <property type="project" value="UniProtKB-KW"/>
</dbReference>
<feature type="binding site" evidence="4">
    <location>
        <position position="91"/>
    </location>
    <ligand>
        <name>Mg(2+)</name>
        <dbReference type="ChEBI" id="CHEBI:18420"/>
        <label>1</label>
        <note>catalytic</note>
    </ligand>
</feature>
<evidence type="ECO:0000313" key="5">
    <source>
        <dbReference type="EMBL" id="SEJ21828.1"/>
    </source>
</evidence>
<dbReference type="CDD" id="cd01638">
    <property type="entry name" value="CysQ"/>
    <property type="match status" value="1"/>
</dbReference>
<dbReference type="PRINTS" id="PR00377">
    <property type="entry name" value="IMPHPHTASES"/>
</dbReference>
<evidence type="ECO:0000256" key="2">
    <source>
        <dbReference type="ARBA" id="ARBA00022723"/>
    </source>
</evidence>
<evidence type="ECO:0000256" key="1">
    <source>
        <dbReference type="ARBA" id="ARBA00009759"/>
    </source>
</evidence>
<sequence length="261" mass="27590">MQAPEAQETDLALLLRAARAAGDVALGFSGPTAKAWDKPGQGPVTEADFAVNDVLHDILRAARPEYGWLSEETPDDRARLGCEHVFIIDPIDGTRSFIEGSGTWAHSIAIARRGAVTAAVIHLPARARTFAAALGQGATLNGAPIRTGCRAELTGASVMAPKPTMQPAHWRGTPPEVTRVFRPSLAYRMALIAQGRFDAMLTIRPSWHWDIAAGALIATEAGALATAADGSPLTFNTETPQSPGVLAANPGLHRAIRDRLA</sequence>
<evidence type="ECO:0000313" key="6">
    <source>
        <dbReference type="Proteomes" id="UP000182932"/>
    </source>
</evidence>
<dbReference type="AlphaFoldDB" id="A0A975ZMT9"/>
<comment type="cofactor">
    <cofactor evidence="4">
        <name>Mg(2+)</name>
        <dbReference type="ChEBI" id="CHEBI:18420"/>
    </cofactor>
</comment>
<dbReference type="EMBL" id="FNYY01000004">
    <property type="protein sequence ID" value="SEJ21828.1"/>
    <property type="molecule type" value="Genomic_DNA"/>
</dbReference>
<accession>A0A975ZMT9</accession>
<comment type="caution">
    <text evidence="5">The sequence shown here is derived from an EMBL/GenBank/DDBJ whole genome shotgun (WGS) entry which is preliminary data.</text>
</comment>
<dbReference type="GO" id="GO:0046854">
    <property type="term" value="P:phosphatidylinositol phosphate biosynthetic process"/>
    <property type="evidence" value="ECO:0007669"/>
    <property type="project" value="InterPro"/>
</dbReference>
<protein>
    <submittedName>
        <fullName evidence="5">Myo-inositol-1(Or 4)-monophosphatase</fullName>
    </submittedName>
</protein>
<dbReference type="GO" id="GO:0008934">
    <property type="term" value="F:inositol monophosphate 1-phosphatase activity"/>
    <property type="evidence" value="ECO:0007669"/>
    <property type="project" value="TreeGrafter"/>
</dbReference>
<dbReference type="SUPFAM" id="SSF56655">
    <property type="entry name" value="Carbohydrate phosphatase"/>
    <property type="match status" value="1"/>
</dbReference>
<evidence type="ECO:0000256" key="3">
    <source>
        <dbReference type="ARBA" id="ARBA00022842"/>
    </source>
</evidence>